<evidence type="ECO:0000256" key="4">
    <source>
        <dbReference type="PIRSR" id="PIRSR000137-2"/>
    </source>
</evidence>
<feature type="active site" description="Proton donor" evidence="3">
    <location>
        <position position="542"/>
    </location>
</feature>
<dbReference type="SUPFAM" id="SSF51905">
    <property type="entry name" value="FAD/NAD(P)-binding domain"/>
    <property type="match status" value="1"/>
</dbReference>
<proteinExistence type="inferred from homology"/>
<dbReference type="Gene3D" id="3.30.560.10">
    <property type="entry name" value="Glucose Oxidase, domain 3"/>
    <property type="match status" value="1"/>
</dbReference>
<evidence type="ECO:0000256" key="2">
    <source>
        <dbReference type="ARBA" id="ARBA00023180"/>
    </source>
</evidence>
<evidence type="ECO:0000313" key="7">
    <source>
        <dbReference type="EMBL" id="KAF2243750.1"/>
    </source>
</evidence>
<feature type="domain" description="Glucose-methanol-choline oxidoreductase N-terminal" evidence="6">
    <location>
        <begin position="306"/>
        <end position="320"/>
    </location>
</feature>
<protein>
    <submittedName>
        <fullName evidence="7">GMC oxidoreductase</fullName>
    </submittedName>
</protein>
<keyword evidence="5" id="KW-0732">Signal</keyword>
<dbReference type="GO" id="GO:0016614">
    <property type="term" value="F:oxidoreductase activity, acting on CH-OH group of donors"/>
    <property type="evidence" value="ECO:0007669"/>
    <property type="project" value="InterPro"/>
</dbReference>
<keyword evidence="4" id="KW-0274">FAD</keyword>
<comment type="cofactor">
    <cofactor evidence="4">
        <name>FAD</name>
        <dbReference type="ChEBI" id="CHEBI:57692"/>
    </cofactor>
</comment>
<dbReference type="GO" id="GO:0044550">
    <property type="term" value="P:secondary metabolite biosynthetic process"/>
    <property type="evidence" value="ECO:0007669"/>
    <property type="project" value="TreeGrafter"/>
</dbReference>
<dbReference type="GO" id="GO:0050660">
    <property type="term" value="F:flavin adenine dinucleotide binding"/>
    <property type="evidence" value="ECO:0007669"/>
    <property type="project" value="InterPro"/>
</dbReference>
<evidence type="ECO:0000256" key="1">
    <source>
        <dbReference type="ARBA" id="ARBA00010790"/>
    </source>
</evidence>
<dbReference type="Gene3D" id="3.50.50.60">
    <property type="entry name" value="FAD/NAD(P)-binding domain"/>
    <property type="match status" value="1"/>
</dbReference>
<keyword evidence="2" id="KW-0325">Glycoprotein</keyword>
<keyword evidence="8" id="KW-1185">Reference proteome</keyword>
<dbReference type="OrthoDB" id="269227at2759"/>
<dbReference type="Pfam" id="PF00732">
    <property type="entry name" value="GMC_oxred_N"/>
    <property type="match status" value="1"/>
</dbReference>
<dbReference type="PIRSF" id="PIRSF000137">
    <property type="entry name" value="Alcohol_oxidase"/>
    <property type="match status" value="1"/>
</dbReference>
<feature type="binding site" evidence="4">
    <location>
        <begin position="541"/>
        <end position="542"/>
    </location>
    <ligand>
        <name>FAD</name>
        <dbReference type="ChEBI" id="CHEBI:57692"/>
    </ligand>
</feature>
<feature type="binding site" evidence="4">
    <location>
        <begin position="587"/>
        <end position="588"/>
    </location>
    <ligand>
        <name>FAD</name>
        <dbReference type="ChEBI" id="CHEBI:57692"/>
    </ligand>
</feature>
<dbReference type="PANTHER" id="PTHR11552">
    <property type="entry name" value="GLUCOSE-METHANOL-CHOLINE GMC OXIDOREDUCTASE"/>
    <property type="match status" value="1"/>
</dbReference>
<dbReference type="EMBL" id="ML987204">
    <property type="protein sequence ID" value="KAF2243750.1"/>
    <property type="molecule type" value="Genomic_DNA"/>
</dbReference>
<gene>
    <name evidence="7" type="ORF">BU26DRAFT_492513</name>
</gene>
<reference evidence="7" key="1">
    <citation type="journal article" date="2020" name="Stud. Mycol.">
        <title>101 Dothideomycetes genomes: a test case for predicting lifestyles and emergence of pathogens.</title>
        <authorList>
            <person name="Haridas S."/>
            <person name="Albert R."/>
            <person name="Binder M."/>
            <person name="Bloem J."/>
            <person name="Labutti K."/>
            <person name="Salamov A."/>
            <person name="Andreopoulos B."/>
            <person name="Baker S."/>
            <person name="Barry K."/>
            <person name="Bills G."/>
            <person name="Bluhm B."/>
            <person name="Cannon C."/>
            <person name="Castanera R."/>
            <person name="Culley D."/>
            <person name="Daum C."/>
            <person name="Ezra D."/>
            <person name="Gonzalez J."/>
            <person name="Henrissat B."/>
            <person name="Kuo A."/>
            <person name="Liang C."/>
            <person name="Lipzen A."/>
            <person name="Lutzoni F."/>
            <person name="Magnuson J."/>
            <person name="Mondo S."/>
            <person name="Nolan M."/>
            <person name="Ohm R."/>
            <person name="Pangilinan J."/>
            <person name="Park H.-J."/>
            <person name="Ramirez L."/>
            <person name="Alfaro M."/>
            <person name="Sun H."/>
            <person name="Tritt A."/>
            <person name="Yoshinaga Y."/>
            <person name="Zwiers L.-H."/>
            <person name="Turgeon B."/>
            <person name="Goodwin S."/>
            <person name="Spatafora J."/>
            <person name="Crous P."/>
            <person name="Grigoriev I."/>
        </authorList>
    </citation>
    <scope>NUCLEOTIDE SEQUENCE</scope>
    <source>
        <strain evidence="7">CBS 122368</strain>
    </source>
</reference>
<sequence length="606" mass="65438">MHPIISLLYLVLFLAFVSAVPIEEQAKRQNAEFDYVIIGGGTAGLALANRLSENASVQVAVIEAGSFYQITDPLLSSTPAGDVIWAGASPLDSNPLVDWNFITEPQAGVNNRQLHYARGKCLGGSSARNFMIYQRGDRGSYQRWADEVDDQSYTFDNLLPYFKKSIQFTPPKSPPRAANASTEYNAAAFDPAGGPLQVSYANYAGPFSSYMEGALNGIGIQSVQDFNSGELLGAQYCSSTIDPSGQARDSSQTSFLDAAKDRANLKVYQATLAKKIVFNEDKRATGVVISTGATISARSEVILSAGAFQSPQLLMVSGIGPEAILDGLNIPIIANRPGVGVGMQDHIFFGPSYRVKVDTFTHLANDPVYLAAQFAVDYSILKEGPLTNPVCDFLGWEKAPRDLITPEAAAVLDQYPASWPEIEYLSAPGYVGDFQDLLLQQPKDGYQYATILGAIVAPQSRGNVTITSADTSDLPLINPNWLTDPTDQSVALALYKRIREAFNTTAMRAGLADPVEYFPSPDVETDEQILNTIRDTLQTVWHASCTCKMGRADDEMAVVDSKARVIGVEGLRVVDASSFALLPPGHPQSTVYVLAEKIAEEIKTGV</sequence>
<dbReference type="InterPro" id="IPR000172">
    <property type="entry name" value="GMC_OxRdtase_N"/>
</dbReference>
<dbReference type="InterPro" id="IPR036188">
    <property type="entry name" value="FAD/NAD-bd_sf"/>
</dbReference>
<evidence type="ECO:0000256" key="5">
    <source>
        <dbReference type="SAM" id="SignalP"/>
    </source>
</evidence>
<dbReference type="SUPFAM" id="SSF54373">
    <property type="entry name" value="FAD-linked reductases, C-terminal domain"/>
    <property type="match status" value="1"/>
</dbReference>
<dbReference type="Pfam" id="PF05199">
    <property type="entry name" value="GMC_oxred_C"/>
    <property type="match status" value="1"/>
</dbReference>
<evidence type="ECO:0000259" key="6">
    <source>
        <dbReference type="PROSITE" id="PS00624"/>
    </source>
</evidence>
<evidence type="ECO:0000256" key="3">
    <source>
        <dbReference type="PIRSR" id="PIRSR000137-1"/>
    </source>
</evidence>
<dbReference type="PANTHER" id="PTHR11552:SF138">
    <property type="entry name" value="DEHYDROGENASE PKFF-RELATED"/>
    <property type="match status" value="1"/>
</dbReference>
<dbReference type="RefSeq" id="XP_033678754.1">
    <property type="nucleotide sequence ID" value="XM_033826118.1"/>
</dbReference>
<organism evidence="7 8">
    <name type="scientific">Trematosphaeria pertusa</name>
    <dbReference type="NCBI Taxonomy" id="390896"/>
    <lineage>
        <taxon>Eukaryota</taxon>
        <taxon>Fungi</taxon>
        <taxon>Dikarya</taxon>
        <taxon>Ascomycota</taxon>
        <taxon>Pezizomycotina</taxon>
        <taxon>Dothideomycetes</taxon>
        <taxon>Pleosporomycetidae</taxon>
        <taxon>Pleosporales</taxon>
        <taxon>Massarineae</taxon>
        <taxon>Trematosphaeriaceae</taxon>
        <taxon>Trematosphaeria</taxon>
    </lineage>
</organism>
<dbReference type="Proteomes" id="UP000800094">
    <property type="component" value="Unassembled WGS sequence"/>
</dbReference>
<dbReference type="GeneID" id="54579448"/>
<dbReference type="AlphaFoldDB" id="A0A6A6I2E9"/>
<dbReference type="InterPro" id="IPR007867">
    <property type="entry name" value="GMC_OxRtase_C"/>
</dbReference>
<dbReference type="InterPro" id="IPR012132">
    <property type="entry name" value="GMC_OxRdtase"/>
</dbReference>
<dbReference type="PROSITE" id="PS00624">
    <property type="entry name" value="GMC_OXRED_2"/>
    <property type="match status" value="1"/>
</dbReference>
<feature type="signal peptide" evidence="5">
    <location>
        <begin position="1"/>
        <end position="19"/>
    </location>
</feature>
<name>A0A6A6I2E9_9PLEO</name>
<accession>A0A6A6I2E9</accession>
<keyword evidence="4" id="KW-0285">Flavoprotein</keyword>
<evidence type="ECO:0000313" key="8">
    <source>
        <dbReference type="Proteomes" id="UP000800094"/>
    </source>
</evidence>
<feature type="chain" id="PRO_5025554510" evidence="5">
    <location>
        <begin position="20"/>
        <end position="606"/>
    </location>
</feature>
<feature type="active site" description="Proton acceptor" evidence="3">
    <location>
        <position position="586"/>
    </location>
</feature>
<comment type="similarity">
    <text evidence="1">Belongs to the GMC oxidoreductase family.</text>
</comment>